<evidence type="ECO:0000313" key="2">
    <source>
        <dbReference type="EMBL" id="KHG22177.1"/>
    </source>
</evidence>
<keyword evidence="3" id="KW-1185">Reference proteome</keyword>
<dbReference type="Proteomes" id="UP000032142">
    <property type="component" value="Unassembled WGS sequence"/>
</dbReference>
<feature type="transmembrane region" description="Helical" evidence="1">
    <location>
        <begin position="20"/>
        <end position="40"/>
    </location>
</feature>
<keyword evidence="1" id="KW-0812">Transmembrane</keyword>
<accession>A0A0B0PBI9</accession>
<keyword evidence="1" id="KW-1133">Transmembrane helix</keyword>
<evidence type="ECO:0000313" key="3">
    <source>
        <dbReference type="Proteomes" id="UP000032142"/>
    </source>
</evidence>
<protein>
    <submittedName>
        <fullName evidence="2">Uncharacterized protein</fullName>
    </submittedName>
</protein>
<proteinExistence type="predicted"/>
<dbReference type="AlphaFoldDB" id="A0A0B0PBI9"/>
<sequence>MPLSQIGSYTKSYTMLMSHTWSYTISHLGILCHDICILYIHVVRMGLSDVVTSSIFAHSTFISIQCLINICKSI</sequence>
<gene>
    <name evidence="2" type="ORF">F383_06027</name>
</gene>
<keyword evidence="1" id="KW-0472">Membrane</keyword>
<evidence type="ECO:0000256" key="1">
    <source>
        <dbReference type="SAM" id="Phobius"/>
    </source>
</evidence>
<reference evidence="3" key="1">
    <citation type="submission" date="2014-09" db="EMBL/GenBank/DDBJ databases">
        <authorList>
            <person name="Mudge J."/>
            <person name="Ramaraj T."/>
            <person name="Lindquist I.E."/>
            <person name="Bharti A.K."/>
            <person name="Sundararajan A."/>
            <person name="Cameron C.T."/>
            <person name="Woodward J.E."/>
            <person name="May G.D."/>
            <person name="Brubaker C."/>
            <person name="Broadhvest J."/>
            <person name="Wilkins T.A."/>
        </authorList>
    </citation>
    <scope>NUCLEOTIDE SEQUENCE</scope>
    <source>
        <strain evidence="3">cv. AKA8401</strain>
    </source>
</reference>
<name>A0A0B0PBI9_GOSAR</name>
<dbReference type="EMBL" id="KN420862">
    <property type="protein sequence ID" value="KHG22177.1"/>
    <property type="molecule type" value="Genomic_DNA"/>
</dbReference>
<organism evidence="2 3">
    <name type="scientific">Gossypium arboreum</name>
    <name type="common">Tree cotton</name>
    <name type="synonym">Gossypium nanking</name>
    <dbReference type="NCBI Taxonomy" id="29729"/>
    <lineage>
        <taxon>Eukaryota</taxon>
        <taxon>Viridiplantae</taxon>
        <taxon>Streptophyta</taxon>
        <taxon>Embryophyta</taxon>
        <taxon>Tracheophyta</taxon>
        <taxon>Spermatophyta</taxon>
        <taxon>Magnoliopsida</taxon>
        <taxon>eudicotyledons</taxon>
        <taxon>Gunneridae</taxon>
        <taxon>Pentapetalae</taxon>
        <taxon>rosids</taxon>
        <taxon>malvids</taxon>
        <taxon>Malvales</taxon>
        <taxon>Malvaceae</taxon>
        <taxon>Malvoideae</taxon>
        <taxon>Gossypium</taxon>
    </lineage>
</organism>